<organism evidence="2 3">
    <name type="scientific">Aquincola tertiaricarbonis</name>
    <dbReference type="NCBI Taxonomy" id="391953"/>
    <lineage>
        <taxon>Bacteria</taxon>
        <taxon>Pseudomonadati</taxon>
        <taxon>Pseudomonadota</taxon>
        <taxon>Betaproteobacteria</taxon>
        <taxon>Burkholderiales</taxon>
        <taxon>Sphaerotilaceae</taxon>
        <taxon>Aquincola</taxon>
    </lineage>
</organism>
<dbReference type="InterPro" id="IPR013976">
    <property type="entry name" value="HDOD"/>
</dbReference>
<dbReference type="PROSITE" id="PS51833">
    <property type="entry name" value="HDOD"/>
    <property type="match status" value="1"/>
</dbReference>
<sequence>MPPLLDRPLPTLDAWVAHFRDAPVPVLADSADILAALSVNEDAVDAHTLAEALGDDPLLTARALAHVGRHHRRDTGIETLTAAIVLMGVPPFFRTFADLPTMEDRLADWPAAQEGLHRVLDRAHRAARFALGFAVQRVDRDAMVIREAALLHDLAEMLLWCHAPALALEIAARQQANPALRSEAAQCAVLGVALADVQLALMKAWSLPELLLQLADDRRAETGQVRNVLLAVRVARHTALGWENPALPDDVADIAQLLRLSPASTLALLHEIND</sequence>
<protein>
    <submittedName>
        <fullName evidence="2">HDOD domain-containing protein</fullName>
    </submittedName>
</protein>
<keyword evidence="3" id="KW-1185">Reference proteome</keyword>
<accession>A0ABY4SF19</accession>
<name>A0ABY4SF19_AQUTE</name>
<dbReference type="EMBL" id="CP097636">
    <property type="protein sequence ID" value="URI10512.1"/>
    <property type="molecule type" value="Genomic_DNA"/>
</dbReference>
<reference evidence="2" key="1">
    <citation type="submission" date="2022-05" db="EMBL/GenBank/DDBJ databases">
        <title>An RpoN-dependent PEP-CTERM gene is involved in floc formation of an Aquincola tertiaricarbonis strain.</title>
        <authorList>
            <person name="Qiu D."/>
            <person name="Xia M."/>
        </authorList>
    </citation>
    <scope>NUCLEOTIDE SEQUENCE</scope>
    <source>
        <strain evidence="2">RN12</strain>
    </source>
</reference>
<gene>
    <name evidence="2" type="ORF">MW290_16030</name>
</gene>
<dbReference type="Pfam" id="PF08668">
    <property type="entry name" value="HDOD"/>
    <property type="match status" value="1"/>
</dbReference>
<evidence type="ECO:0000313" key="2">
    <source>
        <dbReference type="EMBL" id="URI10512.1"/>
    </source>
</evidence>
<evidence type="ECO:0000259" key="1">
    <source>
        <dbReference type="PROSITE" id="PS51833"/>
    </source>
</evidence>
<proteinExistence type="predicted"/>
<feature type="domain" description="HDOD" evidence="1">
    <location>
        <begin position="24"/>
        <end position="221"/>
    </location>
</feature>
<dbReference type="RefSeq" id="WP_250198719.1">
    <property type="nucleotide sequence ID" value="NZ_CP097636.1"/>
</dbReference>
<dbReference type="Gene3D" id="1.10.3210.10">
    <property type="entry name" value="Hypothetical protein af1432"/>
    <property type="match status" value="1"/>
</dbReference>
<dbReference type="SUPFAM" id="SSF109604">
    <property type="entry name" value="HD-domain/PDEase-like"/>
    <property type="match status" value="1"/>
</dbReference>
<evidence type="ECO:0000313" key="3">
    <source>
        <dbReference type="Proteomes" id="UP001056201"/>
    </source>
</evidence>
<dbReference type="Proteomes" id="UP001056201">
    <property type="component" value="Chromosome 2"/>
</dbReference>